<protein>
    <submittedName>
        <fullName evidence="1">Uncharacterized protein</fullName>
    </submittedName>
</protein>
<evidence type="ECO:0000313" key="1">
    <source>
        <dbReference type="EMBL" id="PRY97908.1"/>
    </source>
</evidence>
<accession>A0A2T0XG30</accession>
<dbReference type="EMBL" id="PVTV01000013">
    <property type="protein sequence ID" value="PRY97908.1"/>
    <property type="molecule type" value="Genomic_DNA"/>
</dbReference>
<dbReference type="AlphaFoldDB" id="A0A2T0XG30"/>
<name>A0A2T0XG30_9BURK</name>
<keyword evidence="2" id="KW-1185">Reference proteome</keyword>
<organism evidence="1 2">
    <name type="scientific">Jezberella montanilacus</name>
    <dbReference type="NCBI Taxonomy" id="323426"/>
    <lineage>
        <taxon>Bacteria</taxon>
        <taxon>Pseudomonadati</taxon>
        <taxon>Pseudomonadota</taxon>
        <taxon>Betaproteobacteria</taxon>
        <taxon>Burkholderiales</taxon>
        <taxon>Alcaligenaceae</taxon>
        <taxon>Jezberella</taxon>
    </lineage>
</organism>
<proteinExistence type="predicted"/>
<gene>
    <name evidence="1" type="ORF">BCM14_1621</name>
</gene>
<comment type="caution">
    <text evidence="1">The sequence shown here is derived from an EMBL/GenBank/DDBJ whole genome shotgun (WGS) entry which is preliminary data.</text>
</comment>
<sequence length="62" mass="6961">MLLSLVESKLSVTLLSARYCSLLQASDVLLLASVEQRRFCLPMGVRLKTLTGNPHRFNRGEK</sequence>
<dbReference type="Proteomes" id="UP000238308">
    <property type="component" value="Unassembled WGS sequence"/>
</dbReference>
<evidence type="ECO:0000313" key="2">
    <source>
        <dbReference type="Proteomes" id="UP000238308"/>
    </source>
</evidence>
<reference evidence="1 2" key="1">
    <citation type="submission" date="2018-03" db="EMBL/GenBank/DDBJ databases">
        <title>Genomic Encyclopedia of Type Strains, Phase III (KMG-III): the genomes of soil and plant-associated and newly described type strains.</title>
        <authorList>
            <person name="Whitman W."/>
        </authorList>
    </citation>
    <scope>NUCLEOTIDE SEQUENCE [LARGE SCALE GENOMIC DNA]</scope>
    <source>
        <strain evidence="1 2">MWH-P2sevCIIIb</strain>
    </source>
</reference>